<proteinExistence type="predicted"/>
<keyword evidence="2" id="KW-1185">Reference proteome</keyword>
<dbReference type="Proteomes" id="UP000004816">
    <property type="component" value="Unassembled WGS sequence"/>
</dbReference>
<sequence>MSNIAVSTLAMKAALIGTGNLKDFQQFGAKGLTYRSWLEPRTMPKHAGVPIIAAIGERLIDERVFEAQSGLLANEGQHRLVPPLGRLRPAASARV</sequence>
<dbReference type="EMBL" id="ACZI02000002">
    <property type="protein sequence ID" value="EFV12924.2"/>
    <property type="molecule type" value="Genomic_DNA"/>
</dbReference>
<reference evidence="1 2" key="1">
    <citation type="journal article" date="2011" name="Stand. Genomic Sci.">
        <title>High quality draft genome sequence of Segniliparus rugosus CDC 945(T)= (ATCC BAA-974(T)).</title>
        <authorList>
            <person name="Earl A.M."/>
            <person name="Desjardins C.A."/>
            <person name="Fitzgerald M.G."/>
            <person name="Arachchi H.M."/>
            <person name="Zeng Q."/>
            <person name="Mehta T."/>
            <person name="Griggs A."/>
            <person name="Birren B.W."/>
            <person name="Toney N.C."/>
            <person name="Carr J."/>
            <person name="Posey J."/>
            <person name="Butler W.R."/>
        </authorList>
    </citation>
    <scope>NUCLEOTIDE SEQUENCE [LARGE SCALE GENOMIC DNA]</scope>
    <source>
        <strain evidence="2">ATCC BAA-974 / DSM 45345 / CCUG 50838 / CIP 108380 / JCM 13579 / CDC 945</strain>
    </source>
</reference>
<name>E5XRQ9_SEGRC</name>
<comment type="caution">
    <text evidence="1">The sequence shown here is derived from an EMBL/GenBank/DDBJ whole genome shotgun (WGS) entry which is preliminary data.</text>
</comment>
<evidence type="ECO:0000313" key="2">
    <source>
        <dbReference type="Proteomes" id="UP000004816"/>
    </source>
</evidence>
<dbReference type="AlphaFoldDB" id="E5XRQ9"/>
<gene>
    <name evidence="1" type="ORF">HMPREF9336_02181</name>
</gene>
<dbReference type="RefSeq" id="WP_021030250.1">
    <property type="nucleotide sequence ID" value="NZ_KI391953.1"/>
</dbReference>
<accession>E5XRQ9</accession>
<dbReference type="OrthoDB" id="9987718at2"/>
<dbReference type="HOGENOM" id="CLU_2371172_0_0_11"/>
<dbReference type="STRING" id="679197.HMPREF9336_02181"/>
<organism evidence="1 2">
    <name type="scientific">Segniliparus rugosus (strain ATCC BAA-974 / DSM 45345 / CCUG 50838 / CIP 108380 / JCM 13579 / CDC 945)</name>
    <dbReference type="NCBI Taxonomy" id="679197"/>
    <lineage>
        <taxon>Bacteria</taxon>
        <taxon>Bacillati</taxon>
        <taxon>Actinomycetota</taxon>
        <taxon>Actinomycetes</taxon>
        <taxon>Mycobacteriales</taxon>
        <taxon>Segniliparaceae</taxon>
        <taxon>Segniliparus</taxon>
    </lineage>
</organism>
<evidence type="ECO:0000313" key="1">
    <source>
        <dbReference type="EMBL" id="EFV12924.2"/>
    </source>
</evidence>
<protein>
    <submittedName>
        <fullName evidence="1">Uncharacterized protein</fullName>
    </submittedName>
</protein>